<proteinExistence type="predicted"/>
<dbReference type="Pfam" id="PF10117">
    <property type="entry name" value="McrBC"/>
    <property type="match status" value="1"/>
</dbReference>
<protein>
    <submittedName>
        <fullName evidence="1">McrC family protein</fullName>
    </submittedName>
</protein>
<dbReference type="EMBL" id="CP078063">
    <property type="protein sequence ID" value="UVE49653.1"/>
    <property type="molecule type" value="Genomic_DNA"/>
</dbReference>
<reference evidence="1" key="1">
    <citation type="submission" date="2021-07" db="EMBL/GenBank/DDBJ databases">
        <title>Studies on halocins as antimicrobial molecules from haloarchaea.</title>
        <authorList>
            <person name="Kumar S."/>
            <person name="Khare S.K."/>
        </authorList>
    </citation>
    <scope>NUCLEOTIDE SEQUENCE</scope>
    <source>
        <strain evidence="1">NCIM 5678</strain>
    </source>
</reference>
<dbReference type="GeneID" id="74529667"/>
<evidence type="ECO:0000313" key="2">
    <source>
        <dbReference type="Proteomes" id="UP001058330"/>
    </source>
</evidence>
<name>A0ABY5RF51_HALLR</name>
<dbReference type="PANTHER" id="PTHR38733">
    <property type="entry name" value="PROTEIN MCRC"/>
    <property type="match status" value="1"/>
</dbReference>
<dbReference type="PANTHER" id="PTHR38733:SF1">
    <property type="entry name" value="TYPE IV METHYL-DIRECTED RESTRICTION ENZYME ECOKMCRBC"/>
    <property type="match status" value="1"/>
</dbReference>
<accession>A0ABY5RF51</accession>
<sequence length="415" mass="48053">MSEEEKTIELPEYDPKEYDLGELPDHVLETIYEQYGEQVNVEWPSPKTDGKWVLKNDGYAGRVLLDDGWTLVLEPKVSLSNIFGMLEYAYDLESAEFLEGVYDADSIEGFFDRVASILAKNVERRSNQGFHKEYVEKQEESSFVRGKIDLQKTVREPWKPEVHQTYRDLTADIEDNQILLWTLWKVLSSGLLREETRKQVRRAVRSLREIATLQEFTANDCTGRTYRRLNSDYEFMHSLCYLLLDNSGPTREMGEQEMRPFSVDMPRLYERFVARWLKEHVPQSYEVQSQKTVTIHESPSIQFDIDLVIKYNGNVVAVADTKYKERTRPDTDDIAQVVAYAEYYGTENAFLIYPEDLQTDFDVAVGDVHVQDLQFRLGGDLEANGSTFRSDILRAIRRPMSGQADLDSFADVFSA</sequence>
<dbReference type="InterPro" id="IPR011604">
    <property type="entry name" value="PDDEXK-like_dom_sf"/>
</dbReference>
<dbReference type="InterPro" id="IPR019292">
    <property type="entry name" value="McrC"/>
</dbReference>
<dbReference type="Gene3D" id="3.90.320.10">
    <property type="match status" value="1"/>
</dbReference>
<gene>
    <name evidence="1" type="ORF">KU306_12135</name>
</gene>
<organism evidence="1 2">
    <name type="scientific">Haloferax larsenii</name>
    <dbReference type="NCBI Taxonomy" id="302484"/>
    <lineage>
        <taxon>Archaea</taxon>
        <taxon>Methanobacteriati</taxon>
        <taxon>Methanobacteriota</taxon>
        <taxon>Stenosarchaea group</taxon>
        <taxon>Halobacteria</taxon>
        <taxon>Halobacteriales</taxon>
        <taxon>Haloferacaceae</taxon>
        <taxon>Haloferax</taxon>
    </lineage>
</organism>
<dbReference type="RefSeq" id="WP_258302079.1">
    <property type="nucleotide sequence ID" value="NZ_CP078063.1"/>
</dbReference>
<evidence type="ECO:0000313" key="1">
    <source>
        <dbReference type="EMBL" id="UVE49653.1"/>
    </source>
</evidence>
<dbReference type="Proteomes" id="UP001058330">
    <property type="component" value="Chromosome"/>
</dbReference>
<keyword evidence="2" id="KW-1185">Reference proteome</keyword>